<organism evidence="1 2">
    <name type="scientific">Gelidibacter pelagius</name>
    <dbReference type="NCBI Taxonomy" id="2819985"/>
    <lineage>
        <taxon>Bacteria</taxon>
        <taxon>Pseudomonadati</taxon>
        <taxon>Bacteroidota</taxon>
        <taxon>Flavobacteriia</taxon>
        <taxon>Flavobacteriales</taxon>
        <taxon>Flavobacteriaceae</taxon>
        <taxon>Gelidibacter</taxon>
    </lineage>
</organism>
<dbReference type="RefSeq" id="WP_208235050.1">
    <property type="nucleotide sequence ID" value="NZ_JAGEVG010000025.1"/>
</dbReference>
<reference evidence="1 2" key="1">
    <citation type="submission" date="2021-03" db="EMBL/GenBank/DDBJ databases">
        <title>Gelidibacter sp. nov., isolated from costal sediment.</title>
        <authorList>
            <person name="Lun K.-Y."/>
        </authorList>
    </citation>
    <scope>NUCLEOTIDE SEQUENCE [LARGE SCALE GENOMIC DNA]</scope>
    <source>
        <strain evidence="1 2">DF109</strain>
    </source>
</reference>
<keyword evidence="2" id="KW-1185">Reference proteome</keyword>
<name>A0ABS3SW33_9FLAO</name>
<comment type="caution">
    <text evidence="1">The sequence shown here is derived from an EMBL/GenBank/DDBJ whole genome shotgun (WGS) entry which is preliminary data.</text>
</comment>
<evidence type="ECO:0000313" key="2">
    <source>
        <dbReference type="Proteomes" id="UP000681315"/>
    </source>
</evidence>
<evidence type="ECO:0000313" key="1">
    <source>
        <dbReference type="EMBL" id="MBO3099943.1"/>
    </source>
</evidence>
<sequence length="59" mass="6905">MCSRHFKIAERVSLNRILRKQNNLTYDISFISEASRTGFVNTNPKELVIVNNKTITFFK</sequence>
<proteinExistence type="predicted"/>
<dbReference type="Proteomes" id="UP000681315">
    <property type="component" value="Unassembled WGS sequence"/>
</dbReference>
<protein>
    <submittedName>
        <fullName evidence="1">Uncharacterized protein</fullName>
    </submittedName>
</protein>
<gene>
    <name evidence="1" type="ORF">J4051_16855</name>
</gene>
<accession>A0ABS3SW33</accession>
<dbReference type="EMBL" id="JAGEVG010000025">
    <property type="protein sequence ID" value="MBO3099943.1"/>
    <property type="molecule type" value="Genomic_DNA"/>
</dbReference>